<evidence type="ECO:0000256" key="3">
    <source>
        <dbReference type="ARBA" id="ARBA00009960"/>
    </source>
</evidence>
<gene>
    <name evidence="16" type="ORF">GBAR_LOCUS28030</name>
</gene>
<evidence type="ECO:0000313" key="16">
    <source>
        <dbReference type="EMBL" id="CAI8051162.1"/>
    </source>
</evidence>
<comment type="subcellular location">
    <subcellularLocation>
        <location evidence="2">Mitochondrion inner membrane</location>
        <topology evidence="2">Single-pass membrane protein</topology>
        <orientation evidence="2">Matrix side</orientation>
    </subcellularLocation>
</comment>
<evidence type="ECO:0000256" key="11">
    <source>
        <dbReference type="ARBA" id="ARBA00023128"/>
    </source>
</evidence>
<name>A0AA35XHM6_GEOBA</name>
<evidence type="ECO:0000256" key="4">
    <source>
        <dbReference type="ARBA" id="ARBA00016392"/>
    </source>
</evidence>
<dbReference type="EMBL" id="CASHTH010003906">
    <property type="protein sequence ID" value="CAI8051162.1"/>
    <property type="molecule type" value="Genomic_DNA"/>
</dbReference>
<protein>
    <recommendedName>
        <fullName evidence="4">NADH dehydrogenase [ubiquinone] 1 alpha subcomplex subunit 1</fullName>
    </recommendedName>
    <alternativeName>
        <fullName evidence="14">Complex I-MWFE</fullName>
    </alternativeName>
    <alternativeName>
        <fullName evidence="13">NADH-ubiquinone oxidoreductase MWFE subunit</fullName>
    </alternativeName>
</protein>
<evidence type="ECO:0000313" key="17">
    <source>
        <dbReference type="Proteomes" id="UP001174909"/>
    </source>
</evidence>
<keyword evidence="7 15" id="KW-0812">Transmembrane</keyword>
<dbReference type="PANTHER" id="PTHR17098:SF2">
    <property type="entry name" value="NADH DEHYDROGENASE [UBIQUINONE] 1 ALPHA SUBCOMPLEX SUBUNIT 1"/>
    <property type="match status" value="1"/>
</dbReference>
<keyword evidence="6" id="KW-0679">Respiratory chain</keyword>
<dbReference type="GO" id="GO:0005743">
    <property type="term" value="C:mitochondrial inner membrane"/>
    <property type="evidence" value="ECO:0007669"/>
    <property type="project" value="UniProtKB-SubCell"/>
</dbReference>
<evidence type="ECO:0000256" key="1">
    <source>
        <dbReference type="ARBA" id="ARBA00003195"/>
    </source>
</evidence>
<evidence type="ECO:0000256" key="6">
    <source>
        <dbReference type="ARBA" id="ARBA00022660"/>
    </source>
</evidence>
<keyword evidence="17" id="KW-1185">Reference proteome</keyword>
<evidence type="ECO:0000256" key="15">
    <source>
        <dbReference type="SAM" id="Phobius"/>
    </source>
</evidence>
<reference evidence="16" key="1">
    <citation type="submission" date="2023-03" db="EMBL/GenBank/DDBJ databases">
        <authorList>
            <person name="Steffen K."/>
            <person name="Cardenas P."/>
        </authorList>
    </citation>
    <scope>NUCLEOTIDE SEQUENCE</scope>
</reference>
<comment type="caution">
    <text evidence="16">The sequence shown here is derived from an EMBL/GenBank/DDBJ whole genome shotgun (WGS) entry which is preliminary data.</text>
</comment>
<keyword evidence="9" id="KW-0249">Electron transport</keyword>
<sequence>MWPEALPALGIIAGAITFAGAGLHFLNRWERGGKNKRWSVDGWDRRMMARDARITGSKYKQQSL</sequence>
<keyword evidence="11" id="KW-0496">Mitochondrion</keyword>
<evidence type="ECO:0000256" key="13">
    <source>
        <dbReference type="ARBA" id="ARBA00029847"/>
    </source>
</evidence>
<dbReference type="PANTHER" id="PTHR17098">
    <property type="entry name" value="NADH-UBIQUINONE OXIDOREDUCTASE MWFE SUBUNIT"/>
    <property type="match status" value="1"/>
</dbReference>
<comment type="function">
    <text evidence="1">Accessory subunit of the mitochondrial membrane respiratory chain NADH dehydrogenase (Complex I), that is believed not to be involved in catalysis. Complex I functions in the transfer of electrons from NADH to the respiratory chain. The immediate electron acceptor for the enzyme is believed to be ubiquinone.</text>
</comment>
<evidence type="ECO:0000256" key="8">
    <source>
        <dbReference type="ARBA" id="ARBA00022792"/>
    </source>
</evidence>
<evidence type="ECO:0000256" key="2">
    <source>
        <dbReference type="ARBA" id="ARBA00004298"/>
    </source>
</evidence>
<evidence type="ECO:0000256" key="12">
    <source>
        <dbReference type="ARBA" id="ARBA00023136"/>
    </source>
</evidence>
<comment type="similarity">
    <text evidence="3">Belongs to the complex I NDUFA1 subunit family.</text>
</comment>
<keyword evidence="5" id="KW-0813">Transport</keyword>
<evidence type="ECO:0000256" key="14">
    <source>
        <dbReference type="ARBA" id="ARBA00033255"/>
    </source>
</evidence>
<evidence type="ECO:0000256" key="9">
    <source>
        <dbReference type="ARBA" id="ARBA00022982"/>
    </source>
</evidence>
<evidence type="ECO:0000256" key="5">
    <source>
        <dbReference type="ARBA" id="ARBA00022448"/>
    </source>
</evidence>
<evidence type="ECO:0000256" key="7">
    <source>
        <dbReference type="ARBA" id="ARBA00022692"/>
    </source>
</evidence>
<proteinExistence type="inferred from homology"/>
<dbReference type="InterPro" id="IPR017384">
    <property type="entry name" value="NADH_Ub_cplx-1_asu_su-1"/>
</dbReference>
<keyword evidence="10 15" id="KW-1133">Transmembrane helix</keyword>
<keyword evidence="12 15" id="KW-0472">Membrane</keyword>
<dbReference type="AlphaFoldDB" id="A0AA35XHM6"/>
<evidence type="ECO:0000256" key="10">
    <source>
        <dbReference type="ARBA" id="ARBA00022989"/>
    </source>
</evidence>
<feature type="transmembrane region" description="Helical" evidence="15">
    <location>
        <begin position="6"/>
        <end position="26"/>
    </location>
</feature>
<organism evidence="16 17">
    <name type="scientific">Geodia barretti</name>
    <name type="common">Barrett's horny sponge</name>
    <dbReference type="NCBI Taxonomy" id="519541"/>
    <lineage>
        <taxon>Eukaryota</taxon>
        <taxon>Metazoa</taxon>
        <taxon>Porifera</taxon>
        <taxon>Demospongiae</taxon>
        <taxon>Heteroscleromorpha</taxon>
        <taxon>Tetractinellida</taxon>
        <taxon>Astrophorina</taxon>
        <taxon>Geodiidae</taxon>
        <taxon>Geodia</taxon>
    </lineage>
</organism>
<accession>A0AA35XHM6</accession>
<keyword evidence="8" id="KW-0999">Mitochondrion inner membrane</keyword>
<dbReference type="Pfam" id="PF15879">
    <property type="entry name" value="MWFE"/>
    <property type="match status" value="1"/>
</dbReference>
<dbReference type="Proteomes" id="UP001174909">
    <property type="component" value="Unassembled WGS sequence"/>
</dbReference>